<accession>A0ABP4RA72</accession>
<dbReference type="InterPro" id="IPR036291">
    <property type="entry name" value="NAD(P)-bd_dom_sf"/>
</dbReference>
<name>A0ABP4RA72_9ACTN</name>
<dbReference type="Proteomes" id="UP001500064">
    <property type="component" value="Unassembled WGS sequence"/>
</dbReference>
<sequence>MDEMRAALYDRYGPPEVLYEGRRPMPSPAPGEVLVKVHAISVNGGELHGRAGKLRMLTDLMQRGFPKTVGIDFTGEVVAVRSRQPGPAVGDRVWGALSRTFGSAAEYLAVRPRQLSLAPPGMDLVEAAALPVATTAITALRDKARLRPGERLLVIGGAGGVGSAAVQLGKHFGAHVTALASARTLDFVREIGADEAHDYAVTGPADLGPFDVVMDTKGVAQEPFRRLLTPGGRMVAIAFDLGRPVASLSYVLASAVFGSRRVRFFSGDPTHRDFAELARYVEAGALRPLVHAVHPLADIAGAHRALEAGGVRGKIVVRIT</sequence>
<dbReference type="Gene3D" id="3.90.180.10">
    <property type="entry name" value="Medium-chain alcohol dehydrogenases, catalytic domain"/>
    <property type="match status" value="1"/>
</dbReference>
<evidence type="ECO:0000313" key="3">
    <source>
        <dbReference type="Proteomes" id="UP001500064"/>
    </source>
</evidence>
<proteinExistence type="predicted"/>
<dbReference type="Gene3D" id="3.40.50.720">
    <property type="entry name" value="NAD(P)-binding Rossmann-like Domain"/>
    <property type="match status" value="1"/>
</dbReference>
<reference evidence="3" key="1">
    <citation type="journal article" date="2019" name="Int. J. Syst. Evol. Microbiol.">
        <title>The Global Catalogue of Microorganisms (GCM) 10K type strain sequencing project: providing services to taxonomists for standard genome sequencing and annotation.</title>
        <authorList>
            <consortium name="The Broad Institute Genomics Platform"/>
            <consortium name="The Broad Institute Genome Sequencing Center for Infectious Disease"/>
            <person name="Wu L."/>
            <person name="Ma J."/>
        </authorList>
    </citation>
    <scope>NUCLEOTIDE SEQUENCE [LARGE SCALE GENOMIC DNA]</scope>
    <source>
        <strain evidence="3">JCM 13929</strain>
    </source>
</reference>
<dbReference type="InterPro" id="IPR052733">
    <property type="entry name" value="Chloroplast_QOR"/>
</dbReference>
<feature type="domain" description="Enoyl reductase (ER)" evidence="1">
    <location>
        <begin position="13"/>
        <end position="317"/>
    </location>
</feature>
<gene>
    <name evidence="2" type="ORF">GCM10009733_041060</name>
</gene>
<dbReference type="InterPro" id="IPR002364">
    <property type="entry name" value="Quin_OxRdtase/zeta-crystal_CS"/>
</dbReference>
<dbReference type="Pfam" id="PF08240">
    <property type="entry name" value="ADH_N"/>
    <property type="match status" value="1"/>
</dbReference>
<dbReference type="PANTHER" id="PTHR44013:SF1">
    <property type="entry name" value="ZINC-TYPE ALCOHOL DEHYDROGENASE-LIKE PROTEIN C16A3.02C"/>
    <property type="match status" value="1"/>
</dbReference>
<keyword evidence="3" id="KW-1185">Reference proteome</keyword>
<dbReference type="Pfam" id="PF13602">
    <property type="entry name" value="ADH_zinc_N_2"/>
    <property type="match status" value="1"/>
</dbReference>
<dbReference type="SMART" id="SM00829">
    <property type="entry name" value="PKS_ER"/>
    <property type="match status" value="1"/>
</dbReference>
<evidence type="ECO:0000313" key="2">
    <source>
        <dbReference type="EMBL" id="GAA1639689.1"/>
    </source>
</evidence>
<dbReference type="CDD" id="cd08267">
    <property type="entry name" value="MDR1"/>
    <property type="match status" value="1"/>
</dbReference>
<dbReference type="InterPro" id="IPR020843">
    <property type="entry name" value="ER"/>
</dbReference>
<dbReference type="PANTHER" id="PTHR44013">
    <property type="entry name" value="ZINC-TYPE ALCOHOL DEHYDROGENASE-LIKE PROTEIN C16A3.02C"/>
    <property type="match status" value="1"/>
</dbReference>
<dbReference type="InterPro" id="IPR013154">
    <property type="entry name" value="ADH-like_N"/>
</dbReference>
<dbReference type="InterPro" id="IPR011032">
    <property type="entry name" value="GroES-like_sf"/>
</dbReference>
<dbReference type="SUPFAM" id="SSF51735">
    <property type="entry name" value="NAD(P)-binding Rossmann-fold domains"/>
    <property type="match status" value="1"/>
</dbReference>
<dbReference type="PROSITE" id="PS01162">
    <property type="entry name" value="QOR_ZETA_CRYSTAL"/>
    <property type="match status" value="1"/>
</dbReference>
<dbReference type="EMBL" id="BAAAMU010000027">
    <property type="protein sequence ID" value="GAA1639689.1"/>
    <property type="molecule type" value="Genomic_DNA"/>
</dbReference>
<dbReference type="SUPFAM" id="SSF50129">
    <property type="entry name" value="GroES-like"/>
    <property type="match status" value="1"/>
</dbReference>
<evidence type="ECO:0000259" key="1">
    <source>
        <dbReference type="SMART" id="SM00829"/>
    </source>
</evidence>
<protein>
    <submittedName>
        <fullName evidence="2">NAD(P)-dependent alcohol dehydrogenase</fullName>
    </submittedName>
</protein>
<comment type="caution">
    <text evidence="2">The sequence shown here is derived from an EMBL/GenBank/DDBJ whole genome shotgun (WGS) entry which is preliminary data.</text>
</comment>
<organism evidence="2 3">
    <name type="scientific">Nonomuraea maheshkhaliensis</name>
    <dbReference type="NCBI Taxonomy" id="419590"/>
    <lineage>
        <taxon>Bacteria</taxon>
        <taxon>Bacillati</taxon>
        <taxon>Actinomycetota</taxon>
        <taxon>Actinomycetes</taxon>
        <taxon>Streptosporangiales</taxon>
        <taxon>Streptosporangiaceae</taxon>
        <taxon>Nonomuraea</taxon>
    </lineage>
</organism>